<accession>A0A105V4Q5</accession>
<evidence type="ECO:0000313" key="1">
    <source>
        <dbReference type="EMBL" id="KVV40954.1"/>
    </source>
</evidence>
<proteinExistence type="predicted"/>
<reference evidence="1 2" key="1">
    <citation type="submission" date="2015-11" db="EMBL/GenBank/DDBJ databases">
        <title>Expanding the genomic diversity of Burkholderia species for the development of highly accurate diagnostics.</title>
        <authorList>
            <person name="Sahl J."/>
            <person name="Keim P."/>
            <person name="Wagner D."/>
        </authorList>
    </citation>
    <scope>NUCLEOTIDE SEQUENCE [LARGE SCALE GENOMIC DNA]</scope>
    <source>
        <strain evidence="1 2">MSMB1301WGS</strain>
    </source>
</reference>
<dbReference type="SUPFAM" id="SSF46955">
    <property type="entry name" value="Putative DNA-binding domain"/>
    <property type="match status" value="1"/>
</dbReference>
<dbReference type="AlphaFoldDB" id="A0A105V4Q5"/>
<comment type="caution">
    <text evidence="1">The sequence shown here is derived from an EMBL/GenBank/DDBJ whole genome shotgun (WGS) entry which is preliminary data.</text>
</comment>
<sequence length="667" mass="74909">MSSRHAVTLEPPPWPPADVDSNVTDWKTFVLTHGWRVPAPYVSAIVGRPEPQINALRSRHRMPASDAANPPKRFDELFSLWHGRPPRDAEWPIPRRFSIGYEWLAPELSLLARLTGQLSTAEIADTLTERLRRITGDQAAVRSRSSVQLATNRIGLQSSDVVGGITPTEAGREIQSTLVVYQAIESGALKATRVGTRLVIARDDWDAWKATRTRPPEGYVRLSTIKQQLGIRSDKLSEFARMGYIDTAIRCQTFGTRGPSTQYGTWYVDARVAEQLVEDRRLGNPMPWHGKPMLDNLRATFKHWQRRKHPLTCETCSQIWGPSGPPVSFDDYAHRYPPLDHGAKRHLSRQWSPGLTIPGVARLCDCSVRTVERAIGAGVLAAEQVGYVIYIARSDATRWKARRCPIGDSQQSWLSVAAAAQRYGFDDVELEALIADGTFTSKVGEQGAMRGITYVLRQQCADHRRKNGYTIDEAAKKLRVSHDALRVLLDGVNWRGKTGVPADTIDAMRKRMKSQSGYTFEEAAALLGTSVAWITEQRDKGIFRVLKTHWNDARPYLSTTMLERLRDALSRPEHPERLSEDWLRVGEAAVEAGVSVNTLTKWAEQGELDRRASSNGWRYHRDAVRARARAYWQKVRFHRAVPPDWLQLESSAAPLPSVSSGAIDSHI</sequence>
<dbReference type="Proteomes" id="UP000062317">
    <property type="component" value="Unassembled WGS sequence"/>
</dbReference>
<gene>
    <name evidence="1" type="ORF">WT27_13610</name>
</gene>
<evidence type="ECO:0008006" key="3">
    <source>
        <dbReference type="Google" id="ProtNLM"/>
    </source>
</evidence>
<evidence type="ECO:0000313" key="2">
    <source>
        <dbReference type="Proteomes" id="UP000062317"/>
    </source>
</evidence>
<dbReference type="EMBL" id="LPEQ01000113">
    <property type="protein sequence ID" value="KVV40954.1"/>
    <property type="molecule type" value="Genomic_DNA"/>
</dbReference>
<dbReference type="InterPro" id="IPR009061">
    <property type="entry name" value="DNA-bd_dom_put_sf"/>
</dbReference>
<name>A0A105V4Q5_9BURK</name>
<keyword evidence="2" id="KW-1185">Reference proteome</keyword>
<organism evidence="1 2">
    <name type="scientific">Burkholderia territorii</name>
    <dbReference type="NCBI Taxonomy" id="1503055"/>
    <lineage>
        <taxon>Bacteria</taxon>
        <taxon>Pseudomonadati</taxon>
        <taxon>Pseudomonadota</taxon>
        <taxon>Betaproteobacteria</taxon>
        <taxon>Burkholderiales</taxon>
        <taxon>Burkholderiaceae</taxon>
        <taxon>Burkholderia</taxon>
        <taxon>Burkholderia cepacia complex</taxon>
    </lineage>
</organism>
<protein>
    <recommendedName>
        <fullName evidence="3">Helix-turn-helix domain-containing protein</fullName>
    </recommendedName>
</protein>